<evidence type="ECO:0000256" key="3">
    <source>
        <dbReference type="ARBA" id="ARBA00023015"/>
    </source>
</evidence>
<dbReference type="FunFam" id="3.40.50.300:FF:000006">
    <property type="entry name" value="DNA-binding transcriptional regulator NtrC"/>
    <property type="match status" value="1"/>
</dbReference>
<dbReference type="InterPro" id="IPR014317">
    <property type="entry name" value="Transcription_activator_PspF"/>
</dbReference>
<dbReference type="PANTHER" id="PTHR32071:SF38">
    <property type="entry name" value="PSP OPERON TRANSCRIPTIONAL ACTIVATOR"/>
    <property type="match status" value="1"/>
</dbReference>
<evidence type="ECO:0000313" key="8">
    <source>
        <dbReference type="EMBL" id="VAV99063.1"/>
    </source>
</evidence>
<accession>A0A3B0SRK3</accession>
<dbReference type="InterPro" id="IPR025943">
    <property type="entry name" value="Sigma_54_int_dom_ATP-bd_2"/>
</dbReference>
<name>A0A3B0SRK3_9ZZZZ</name>
<keyword evidence="4" id="KW-0238">DNA-binding</keyword>
<dbReference type="Pfam" id="PF00158">
    <property type="entry name" value="Sigma54_activat"/>
    <property type="match status" value="1"/>
</dbReference>
<dbReference type="InterPro" id="IPR002078">
    <property type="entry name" value="Sigma_54_int"/>
</dbReference>
<dbReference type="GO" id="GO:0003677">
    <property type="term" value="F:DNA binding"/>
    <property type="evidence" value="ECO:0007669"/>
    <property type="project" value="UniProtKB-KW"/>
</dbReference>
<feature type="compositionally biased region" description="Low complexity" evidence="6">
    <location>
        <begin position="272"/>
        <end position="293"/>
    </location>
</feature>
<dbReference type="PROSITE" id="PS00688">
    <property type="entry name" value="SIGMA54_INTERACT_3"/>
    <property type="match status" value="1"/>
</dbReference>
<dbReference type="InterPro" id="IPR058031">
    <property type="entry name" value="AAA_lid_NorR"/>
</dbReference>
<dbReference type="PANTHER" id="PTHR32071">
    <property type="entry name" value="TRANSCRIPTIONAL REGULATORY PROTEIN"/>
    <property type="match status" value="1"/>
</dbReference>
<keyword evidence="3" id="KW-0805">Transcription regulation</keyword>
<dbReference type="AlphaFoldDB" id="A0A3B0SRK3"/>
<dbReference type="InterPro" id="IPR003593">
    <property type="entry name" value="AAA+_ATPase"/>
</dbReference>
<evidence type="ECO:0000256" key="4">
    <source>
        <dbReference type="ARBA" id="ARBA00023125"/>
    </source>
</evidence>
<dbReference type="GO" id="GO:0006355">
    <property type="term" value="P:regulation of DNA-templated transcription"/>
    <property type="evidence" value="ECO:0007669"/>
    <property type="project" value="InterPro"/>
</dbReference>
<dbReference type="NCBIfam" id="TIGR02974">
    <property type="entry name" value="phageshock_pspF"/>
    <property type="match status" value="1"/>
</dbReference>
<dbReference type="InterPro" id="IPR025944">
    <property type="entry name" value="Sigma_54_int_dom_CS"/>
</dbReference>
<reference evidence="8" key="1">
    <citation type="submission" date="2018-06" db="EMBL/GenBank/DDBJ databases">
        <authorList>
            <person name="Zhirakovskaya E."/>
        </authorList>
    </citation>
    <scope>NUCLEOTIDE SEQUENCE</scope>
</reference>
<feature type="domain" description="Sigma-54 factor interaction" evidence="7">
    <location>
        <begin position="15"/>
        <end position="245"/>
    </location>
</feature>
<sequence length="355" mass="39545">MVKTTMSVSRELPPLIGQSQEFLQTLDDVSRAASLDRPLLLIGERGTGKELLAARAHFLSPRWSAAYVAVNCAALSENLLESELFGHEAGAFTGATKQTAGRFERADGGTLFLDEIANASLRVQEKILRVVEYGEFERVGGTEAIHCDVRVLAATHVDLPQQVQRGTFRADLLDRLAFDVVTLPPLRARWEDIPILAQHFATQMVRELGLQSFDGFSMQAMRVLMKHHWPGNVRELKNVVERNVHHAAAESGNPDVVVEQIKLDPFASAWRPVQPDATTTQPTTQTPPAIALPEPEPGRSFSGQVRRFERVLLRQALHRNQHHLGRTAKDLGLSYDQMRHYAGKHNLLQKPAKSE</sequence>
<dbReference type="InterPro" id="IPR027417">
    <property type="entry name" value="P-loop_NTPase"/>
</dbReference>
<keyword evidence="2" id="KW-0067">ATP-binding</keyword>
<evidence type="ECO:0000256" key="2">
    <source>
        <dbReference type="ARBA" id="ARBA00022840"/>
    </source>
</evidence>
<proteinExistence type="predicted"/>
<dbReference type="Gene3D" id="1.10.8.60">
    <property type="match status" value="1"/>
</dbReference>
<gene>
    <name evidence="8" type="ORF">MNBD_ALPHA06-2204</name>
</gene>
<feature type="region of interest" description="Disordered" evidence="6">
    <location>
        <begin position="271"/>
        <end position="300"/>
    </location>
</feature>
<dbReference type="PROSITE" id="PS00676">
    <property type="entry name" value="SIGMA54_INTERACT_2"/>
    <property type="match status" value="1"/>
</dbReference>
<evidence type="ECO:0000259" key="7">
    <source>
        <dbReference type="PROSITE" id="PS50045"/>
    </source>
</evidence>
<keyword evidence="5" id="KW-0804">Transcription</keyword>
<dbReference type="EMBL" id="UOEE01000270">
    <property type="protein sequence ID" value="VAV99063.1"/>
    <property type="molecule type" value="Genomic_DNA"/>
</dbReference>
<evidence type="ECO:0000256" key="6">
    <source>
        <dbReference type="SAM" id="MobiDB-lite"/>
    </source>
</evidence>
<evidence type="ECO:0000256" key="1">
    <source>
        <dbReference type="ARBA" id="ARBA00022741"/>
    </source>
</evidence>
<dbReference type="SUPFAM" id="SSF52540">
    <property type="entry name" value="P-loop containing nucleoside triphosphate hydrolases"/>
    <property type="match status" value="1"/>
</dbReference>
<keyword evidence="1" id="KW-0547">Nucleotide-binding</keyword>
<dbReference type="SMART" id="SM00382">
    <property type="entry name" value="AAA"/>
    <property type="match status" value="1"/>
</dbReference>
<organism evidence="8">
    <name type="scientific">hydrothermal vent metagenome</name>
    <dbReference type="NCBI Taxonomy" id="652676"/>
    <lineage>
        <taxon>unclassified sequences</taxon>
        <taxon>metagenomes</taxon>
        <taxon>ecological metagenomes</taxon>
    </lineage>
</organism>
<protein>
    <submittedName>
        <fullName evidence="8">Psp operon transcriptional activator</fullName>
    </submittedName>
</protein>
<dbReference type="PROSITE" id="PS50045">
    <property type="entry name" value="SIGMA54_INTERACT_4"/>
    <property type="match status" value="1"/>
</dbReference>
<dbReference type="Gene3D" id="3.40.50.300">
    <property type="entry name" value="P-loop containing nucleotide triphosphate hydrolases"/>
    <property type="match status" value="1"/>
</dbReference>
<dbReference type="CDD" id="cd00009">
    <property type="entry name" value="AAA"/>
    <property type="match status" value="1"/>
</dbReference>
<dbReference type="GO" id="GO:0005524">
    <property type="term" value="F:ATP binding"/>
    <property type="evidence" value="ECO:0007669"/>
    <property type="project" value="UniProtKB-KW"/>
</dbReference>
<dbReference type="Pfam" id="PF25601">
    <property type="entry name" value="AAA_lid_14"/>
    <property type="match status" value="1"/>
</dbReference>
<evidence type="ECO:0000256" key="5">
    <source>
        <dbReference type="ARBA" id="ARBA00023163"/>
    </source>
</evidence>